<comment type="subcellular location">
    <subcellularLocation>
        <location evidence="10">Cytoplasm</location>
    </subcellularLocation>
    <subcellularLocation>
        <location evidence="1 10">Golgi apparatus membrane</location>
        <topology evidence="1 10">Peripheral membrane protein</topology>
        <orientation evidence="1 10">Cytoplasmic side</orientation>
    </subcellularLocation>
    <subcellularLocation>
        <location evidence="10">Cytoplasmic vesicle</location>
        <location evidence="10">COPI-coated vesicle membrane</location>
        <topology evidence="10">Peripheral membrane protein</topology>
        <orientation evidence="10">Cytoplasmic side</orientation>
    </subcellularLocation>
</comment>
<organism evidence="15 16">
    <name type="scientific">Schizopora paradoxa</name>
    <dbReference type="NCBI Taxonomy" id="27342"/>
    <lineage>
        <taxon>Eukaryota</taxon>
        <taxon>Fungi</taxon>
        <taxon>Dikarya</taxon>
        <taxon>Basidiomycota</taxon>
        <taxon>Agaricomycotina</taxon>
        <taxon>Agaricomycetes</taxon>
        <taxon>Hymenochaetales</taxon>
        <taxon>Schizoporaceae</taxon>
        <taxon>Schizopora</taxon>
    </lineage>
</organism>
<dbReference type="Pfam" id="PF14806">
    <property type="entry name" value="Coatomer_b_Cpla"/>
    <property type="match status" value="1"/>
</dbReference>
<name>A0A0H2S428_9AGAM</name>
<keyword evidence="2 10" id="KW-0813">Transport</keyword>
<reference evidence="15 16" key="1">
    <citation type="submission" date="2015-04" db="EMBL/GenBank/DDBJ databases">
        <title>Complete genome sequence of Schizopora paradoxa KUC8140, a cosmopolitan wood degrader in East Asia.</title>
        <authorList>
            <consortium name="DOE Joint Genome Institute"/>
            <person name="Min B."/>
            <person name="Park H."/>
            <person name="Jang Y."/>
            <person name="Kim J.-J."/>
            <person name="Kim K.H."/>
            <person name="Pangilinan J."/>
            <person name="Lipzen A."/>
            <person name="Riley R."/>
            <person name="Grigoriev I.V."/>
            <person name="Spatafora J.W."/>
            <person name="Choi I.-G."/>
        </authorList>
    </citation>
    <scope>NUCLEOTIDE SEQUENCE [LARGE SCALE GENOMIC DNA]</scope>
    <source>
        <strain evidence="15 16">KUC8140</strain>
    </source>
</reference>
<dbReference type="GO" id="GO:0000139">
    <property type="term" value="C:Golgi membrane"/>
    <property type="evidence" value="ECO:0007669"/>
    <property type="project" value="UniProtKB-SubCell"/>
</dbReference>
<evidence type="ECO:0000256" key="11">
    <source>
        <dbReference type="SAM" id="MobiDB-lite"/>
    </source>
</evidence>
<dbReference type="STRING" id="27342.A0A0H2S428"/>
<evidence type="ECO:0000256" key="7">
    <source>
        <dbReference type="ARBA" id="ARBA00023034"/>
    </source>
</evidence>
<evidence type="ECO:0000259" key="12">
    <source>
        <dbReference type="Pfam" id="PF01602"/>
    </source>
</evidence>
<keyword evidence="4" id="KW-0677">Repeat</keyword>
<evidence type="ECO:0000256" key="5">
    <source>
        <dbReference type="ARBA" id="ARBA00022892"/>
    </source>
</evidence>
<dbReference type="SUPFAM" id="SSF48371">
    <property type="entry name" value="ARM repeat"/>
    <property type="match status" value="1"/>
</dbReference>
<dbReference type="Pfam" id="PF07718">
    <property type="entry name" value="Coatamer_beta_C"/>
    <property type="match status" value="1"/>
</dbReference>
<evidence type="ECO:0000256" key="4">
    <source>
        <dbReference type="ARBA" id="ARBA00022737"/>
    </source>
</evidence>
<dbReference type="OrthoDB" id="10261439at2759"/>
<evidence type="ECO:0000256" key="9">
    <source>
        <dbReference type="ARBA" id="ARBA00023329"/>
    </source>
</evidence>
<feature type="domain" description="Clathrin/coatomer adaptor adaptin-like N-terminal" evidence="12">
    <location>
        <begin position="4"/>
        <end position="472"/>
    </location>
</feature>
<dbReference type="PANTHER" id="PTHR10635">
    <property type="entry name" value="COATOMER SUBUNIT BETA"/>
    <property type="match status" value="1"/>
</dbReference>
<dbReference type="PIRSF" id="PIRSF005727">
    <property type="entry name" value="Coatomer_beta_subunit"/>
    <property type="match status" value="1"/>
</dbReference>
<dbReference type="GO" id="GO:0006888">
    <property type="term" value="P:endoplasmic reticulum to Golgi vesicle-mediated transport"/>
    <property type="evidence" value="ECO:0007669"/>
    <property type="project" value="TreeGrafter"/>
</dbReference>
<gene>
    <name evidence="15" type="ORF">SCHPADRAFT_905812</name>
</gene>
<evidence type="ECO:0000256" key="6">
    <source>
        <dbReference type="ARBA" id="ARBA00022927"/>
    </source>
</evidence>
<accession>A0A0H2S428</accession>
<evidence type="ECO:0000256" key="8">
    <source>
        <dbReference type="ARBA" id="ARBA00023136"/>
    </source>
</evidence>
<proteinExistence type="predicted"/>
<keyword evidence="5 10" id="KW-0931">ER-Golgi transport</keyword>
<dbReference type="InterPro" id="IPR016024">
    <property type="entry name" value="ARM-type_fold"/>
</dbReference>
<keyword evidence="6 10" id="KW-0653">Protein transport</keyword>
<evidence type="ECO:0000313" key="15">
    <source>
        <dbReference type="EMBL" id="KLO11711.1"/>
    </source>
</evidence>
<comment type="function">
    <text evidence="10">The coatomer is a cytosolic protein complex that binds to dilysine motifs and reversibly associates with Golgi non-clathrin-coated vesicles, which further mediate biosynthetic protein transport from the ER, via the Golgi up to the trans Golgi network. Coatomer complex is required for budding from Golgi membranes, and is essential for the retrograde Golgi-to-ER transport of dilysine-tagged proteins.</text>
</comment>
<comment type="subunit">
    <text evidence="10">Oligomeric complex that consists of at least the alpha, beta, beta', gamma, delta, epsilon and zeta subunits.</text>
</comment>
<evidence type="ECO:0000313" key="16">
    <source>
        <dbReference type="Proteomes" id="UP000053477"/>
    </source>
</evidence>
<dbReference type="InterPro" id="IPR029446">
    <property type="entry name" value="COPB1_appendage_platform_dom"/>
</dbReference>
<dbReference type="InterPro" id="IPR011989">
    <property type="entry name" value="ARM-like"/>
</dbReference>
<dbReference type="Pfam" id="PF01602">
    <property type="entry name" value="Adaptin_N"/>
    <property type="match status" value="1"/>
</dbReference>
<feature type="domain" description="Coatomer beta subunit C-terminal" evidence="13">
    <location>
        <begin position="655"/>
        <end position="789"/>
    </location>
</feature>
<keyword evidence="9 10" id="KW-0968">Cytoplasmic vesicle</keyword>
<evidence type="ECO:0000256" key="10">
    <source>
        <dbReference type="PIRNR" id="PIRNR005727"/>
    </source>
</evidence>
<keyword evidence="7 10" id="KW-0333">Golgi apparatus</keyword>
<dbReference type="Gene3D" id="1.25.10.10">
    <property type="entry name" value="Leucine-rich Repeat Variant"/>
    <property type="match status" value="1"/>
</dbReference>
<dbReference type="InterPro" id="IPR016460">
    <property type="entry name" value="COPB1"/>
</dbReference>
<feature type="region of interest" description="Disordered" evidence="11">
    <location>
        <begin position="478"/>
        <end position="497"/>
    </location>
</feature>
<evidence type="ECO:0000259" key="13">
    <source>
        <dbReference type="Pfam" id="PF07718"/>
    </source>
</evidence>
<keyword evidence="16" id="KW-1185">Reference proteome</keyword>
<sequence length="934" mass="103859">MPTTQDLRTSLQKPNDDVKFEALRKIIVATINGNSQPQLLMPVIQYVMPTKNKKLKKLLHFYWEVCPKYDDAGKLKQEMILVCNAIRNDLQHPNEYIRGATLRFLQKISRDVELLEPLIPTVRSCLEHRHSYVRKNAVFAVYSIYRQHEHLIPDSPELIHTFLVAESDATCKHHAFVFLANSATQKAVEYVVSVFDQIGGFDEQLQLAIIELIRQDCKDETPQKARYIRCISDLLNASSHSVKYESATLLTSLTQNAAAVKASASCFIDLAVKESDNNVKLIVLDRLESLRQRHERVLDPLVMDILPVLSSPDIEVRRKAIGIGLAMITSRNVEEVVKFFEKQLQRTMTEDYEKIAEYRQLLIQSIHVCSVRYSHVAASVVHGLMEFLGESNNPAAVDVIAFVREVVEKFPDLRKTITDKVTSTFGDIKSGKVYRGALWIVGEYCDAPADIKSVFQELRKVLGEIPILASEQRLLDESGVEDGDKENGDAKASSSKPRVLADGTYATETAFSTSSSSGGLKSASANKPPLRALILAGDFYTGSSLATTLTKLALRFCKFSTDKTACNALCAEAMLIMASIVRVGQSKFVTMPIDEDSADRIMNCIRTVSEAGKEKEVEEVFLEDTKAAYSKMITAQEKKAAEKKEKDTKKTVVQVDDLLTFRQFSKKGADDVFDYDADLGRATGAAEVQEDFISSLSRISQLTGFSDAVYAEAYVKVHGFDILLDVLLVNQTSDTLQNLCLDFATLGDLKLVERPTMHTLAPHGFLSVKATIKVSSTETGVIFGNILWEGAGMTEACVVLNDIHIDIMDYIKPSYCNEAQFRSMWTEFEWENRVNVSTTITDLRQYLKHIMASTNMACLTPEGAMSGDCDFLSANLYARSLFGEDALANLSIEKTDAGSITGHVRIRSKTQGIALSLGDRITLAQKENKAPLPS</sequence>
<dbReference type="FunCoup" id="A0A0H2S428">
    <property type="interactions" value="700"/>
</dbReference>
<evidence type="ECO:0000259" key="14">
    <source>
        <dbReference type="Pfam" id="PF14806"/>
    </source>
</evidence>
<dbReference type="GO" id="GO:0006891">
    <property type="term" value="P:intra-Golgi vesicle-mediated transport"/>
    <property type="evidence" value="ECO:0007669"/>
    <property type="project" value="TreeGrafter"/>
</dbReference>
<feature type="domain" description="Coatomer beta subunit appendage platform" evidence="14">
    <location>
        <begin position="796"/>
        <end position="921"/>
    </location>
</feature>
<dbReference type="AlphaFoldDB" id="A0A0H2S428"/>
<keyword evidence="3 10" id="KW-0963">Cytoplasm</keyword>
<dbReference type="GO" id="GO:0006886">
    <property type="term" value="P:intracellular protein transport"/>
    <property type="evidence" value="ECO:0007669"/>
    <property type="project" value="InterPro"/>
</dbReference>
<dbReference type="GO" id="GO:0005198">
    <property type="term" value="F:structural molecule activity"/>
    <property type="evidence" value="ECO:0007669"/>
    <property type="project" value="InterPro"/>
</dbReference>
<protein>
    <recommendedName>
        <fullName evidence="10">Coatomer subunit beta</fullName>
    </recommendedName>
    <alternativeName>
        <fullName evidence="10">Beta-coat protein</fullName>
    </alternativeName>
</protein>
<dbReference type="InterPro" id="IPR002553">
    <property type="entry name" value="Clathrin/coatomer_adapt-like_N"/>
</dbReference>
<dbReference type="InParanoid" id="A0A0H2S428"/>
<evidence type="ECO:0000256" key="2">
    <source>
        <dbReference type="ARBA" id="ARBA00022448"/>
    </source>
</evidence>
<evidence type="ECO:0000256" key="1">
    <source>
        <dbReference type="ARBA" id="ARBA00004255"/>
    </source>
</evidence>
<dbReference type="InterPro" id="IPR011710">
    <property type="entry name" value="Coatomer_bsu_C"/>
</dbReference>
<dbReference type="GO" id="GO:0030126">
    <property type="term" value="C:COPI vesicle coat"/>
    <property type="evidence" value="ECO:0007669"/>
    <property type="project" value="InterPro"/>
</dbReference>
<dbReference type="Proteomes" id="UP000053477">
    <property type="component" value="Unassembled WGS sequence"/>
</dbReference>
<keyword evidence="8 10" id="KW-0472">Membrane</keyword>
<dbReference type="PANTHER" id="PTHR10635:SF0">
    <property type="entry name" value="COATOMER SUBUNIT BETA"/>
    <property type="match status" value="1"/>
</dbReference>
<dbReference type="EMBL" id="KQ085994">
    <property type="protein sequence ID" value="KLO11711.1"/>
    <property type="molecule type" value="Genomic_DNA"/>
</dbReference>
<evidence type="ECO:0000256" key="3">
    <source>
        <dbReference type="ARBA" id="ARBA00022490"/>
    </source>
</evidence>